<comment type="caution">
    <text evidence="2">The sequence shown here is derived from an EMBL/GenBank/DDBJ whole genome shotgun (WGS) entry which is preliminary data.</text>
</comment>
<keyword evidence="1" id="KW-1133">Transmembrane helix</keyword>
<evidence type="ECO:0000256" key="1">
    <source>
        <dbReference type="SAM" id="Phobius"/>
    </source>
</evidence>
<feature type="transmembrane region" description="Helical" evidence="1">
    <location>
        <begin position="6"/>
        <end position="26"/>
    </location>
</feature>
<protein>
    <recommendedName>
        <fullName evidence="4">Type II secretion system protein</fullName>
    </recommendedName>
</protein>
<dbReference type="Proteomes" id="UP001207337">
    <property type="component" value="Unassembled WGS sequence"/>
</dbReference>
<sequence length="201" mass="22599">MDLGVVVSYIIAGMLLMAILMMNMSVSSSSTELTMTQITREKAAALTDMLEHDILKMGYNKTSKTSPIIELADSQRIRFRSNIDDSNDKTVETITWELTSDPVSATENPNDLELKRTVSGGINSVTPITLGVTEFEIKYFDQYGEDTSNNMLTPVSNPEDIKQLYIKLVLESPQRVYQGTNDNGRYVKTVWEKRFSPPNIE</sequence>
<evidence type="ECO:0000313" key="3">
    <source>
        <dbReference type="Proteomes" id="UP001207337"/>
    </source>
</evidence>
<name>A0ABT3PXS3_9BACT</name>
<reference evidence="2 3" key="1">
    <citation type="submission" date="2021-11" db="EMBL/GenBank/DDBJ databases">
        <title>Aliifidinibius sp. nov., a new bacterium isolated from saline soil.</title>
        <authorList>
            <person name="Galisteo C."/>
            <person name="De La Haba R."/>
            <person name="Sanchez-Porro C."/>
            <person name="Ventosa A."/>
        </authorList>
    </citation>
    <scope>NUCLEOTIDE SEQUENCE [LARGE SCALE GENOMIC DNA]</scope>
    <source>
        <strain evidence="2 3">KACC 190600</strain>
    </source>
</reference>
<keyword evidence="3" id="KW-1185">Reference proteome</keyword>
<evidence type="ECO:0008006" key="4">
    <source>
        <dbReference type="Google" id="ProtNLM"/>
    </source>
</evidence>
<keyword evidence="1" id="KW-0472">Membrane</keyword>
<proteinExistence type="predicted"/>
<gene>
    <name evidence="2" type="ORF">LQ318_06955</name>
</gene>
<evidence type="ECO:0000313" key="2">
    <source>
        <dbReference type="EMBL" id="MCW9712638.1"/>
    </source>
</evidence>
<organism evidence="2 3">
    <name type="scientific">Fodinibius salicampi</name>
    <dbReference type="NCBI Taxonomy" id="1920655"/>
    <lineage>
        <taxon>Bacteria</taxon>
        <taxon>Pseudomonadati</taxon>
        <taxon>Balneolota</taxon>
        <taxon>Balneolia</taxon>
        <taxon>Balneolales</taxon>
        <taxon>Balneolaceae</taxon>
        <taxon>Fodinibius</taxon>
    </lineage>
</organism>
<keyword evidence="1" id="KW-0812">Transmembrane</keyword>
<dbReference type="RefSeq" id="WP_265788745.1">
    <property type="nucleotide sequence ID" value="NZ_BAABRS010000001.1"/>
</dbReference>
<accession>A0ABT3PXS3</accession>
<dbReference type="EMBL" id="JAJNDC010000001">
    <property type="protein sequence ID" value="MCW9712638.1"/>
    <property type="molecule type" value="Genomic_DNA"/>
</dbReference>